<comment type="caution">
    <text evidence="2">The sequence shown here is derived from an EMBL/GenBank/DDBJ whole genome shotgun (WGS) entry which is preliminary data.</text>
</comment>
<dbReference type="PANTHER" id="PTHR47027">
    <property type="entry name" value="REVERSE TRANSCRIPTASE DOMAIN-CONTAINING PROTEIN"/>
    <property type="match status" value="1"/>
</dbReference>
<protein>
    <recommendedName>
        <fullName evidence="1">Reverse transcriptase domain-containing protein</fullName>
    </recommendedName>
</protein>
<dbReference type="AlphaFoldDB" id="A0AA88H447"/>
<evidence type="ECO:0000313" key="3">
    <source>
        <dbReference type="Proteomes" id="UP001187531"/>
    </source>
</evidence>
<dbReference type="Pfam" id="PF00078">
    <property type="entry name" value="RVT_1"/>
    <property type="match status" value="1"/>
</dbReference>
<name>A0AA88H447_ARTSF</name>
<evidence type="ECO:0000313" key="2">
    <source>
        <dbReference type="EMBL" id="KAK2704380.1"/>
    </source>
</evidence>
<evidence type="ECO:0000259" key="1">
    <source>
        <dbReference type="PROSITE" id="PS50878"/>
    </source>
</evidence>
<accession>A0AA88H447</accession>
<proteinExistence type="predicted"/>
<sequence length="183" mass="20871">MKRGCIHTKLNNNTADVCSRMMCANQIFTLHLLLYHRFIHGQDTIAIFLDFVSKFDSIIRPILWKIMPEDVVPTRLVDLLKAYYEDTKSSIQVYDKLIEFLEVEYGVRQGFLASPILFNFIPKSVAELKYAHDVTLISESVANVREIIRIAAAMADIAGLTISTLKTKYLSTENDINSLIQLN</sequence>
<gene>
    <name evidence="2" type="ORF">QYM36_016693</name>
</gene>
<feature type="domain" description="Reverse transcriptase" evidence="1">
    <location>
        <begin position="1"/>
        <end position="183"/>
    </location>
</feature>
<dbReference type="InterPro" id="IPR000477">
    <property type="entry name" value="RT_dom"/>
</dbReference>
<dbReference type="EMBL" id="JAVRJZ010000021">
    <property type="protein sequence ID" value="KAK2704380.1"/>
    <property type="molecule type" value="Genomic_DNA"/>
</dbReference>
<keyword evidence="3" id="KW-1185">Reference proteome</keyword>
<dbReference type="PROSITE" id="PS50878">
    <property type="entry name" value="RT_POL"/>
    <property type="match status" value="1"/>
</dbReference>
<organism evidence="2 3">
    <name type="scientific">Artemia franciscana</name>
    <name type="common">Brine shrimp</name>
    <name type="synonym">Artemia sanfranciscana</name>
    <dbReference type="NCBI Taxonomy" id="6661"/>
    <lineage>
        <taxon>Eukaryota</taxon>
        <taxon>Metazoa</taxon>
        <taxon>Ecdysozoa</taxon>
        <taxon>Arthropoda</taxon>
        <taxon>Crustacea</taxon>
        <taxon>Branchiopoda</taxon>
        <taxon>Anostraca</taxon>
        <taxon>Artemiidae</taxon>
        <taxon>Artemia</taxon>
    </lineage>
</organism>
<dbReference type="PANTHER" id="PTHR47027:SF25">
    <property type="entry name" value="REVERSE TRANSCRIPTASE DOMAIN-CONTAINING PROTEIN"/>
    <property type="match status" value="1"/>
</dbReference>
<reference evidence="2" key="1">
    <citation type="submission" date="2023-07" db="EMBL/GenBank/DDBJ databases">
        <title>Chromosome-level genome assembly of Artemia franciscana.</title>
        <authorList>
            <person name="Jo E."/>
        </authorList>
    </citation>
    <scope>NUCLEOTIDE SEQUENCE</scope>
    <source>
        <tissue evidence="2">Whole body</tissue>
    </source>
</reference>
<dbReference type="Proteomes" id="UP001187531">
    <property type="component" value="Unassembled WGS sequence"/>
</dbReference>